<dbReference type="AlphaFoldDB" id="A0A4U0YME9"/>
<evidence type="ECO:0000313" key="4">
    <source>
        <dbReference type="Proteomes" id="UP000305198"/>
    </source>
</evidence>
<evidence type="ECO:0008006" key="5">
    <source>
        <dbReference type="Google" id="ProtNLM"/>
    </source>
</evidence>
<feature type="coiled-coil region" evidence="1">
    <location>
        <begin position="32"/>
        <end position="91"/>
    </location>
</feature>
<keyword evidence="2" id="KW-0732">Signal</keyword>
<gene>
    <name evidence="3" type="ORF">FA869_09160</name>
</gene>
<dbReference type="EMBL" id="SWAV01000002">
    <property type="protein sequence ID" value="TKA92535.1"/>
    <property type="molecule type" value="Genomic_DNA"/>
</dbReference>
<comment type="caution">
    <text evidence="3">The sequence shown here is derived from an EMBL/GenBank/DDBJ whole genome shotgun (WGS) entry which is preliminary data.</text>
</comment>
<keyword evidence="1" id="KW-0175">Coiled coil</keyword>
<dbReference type="SUPFAM" id="SSF56935">
    <property type="entry name" value="Porins"/>
    <property type="match status" value="1"/>
</dbReference>
<organism evidence="3 4">
    <name type="scientific">Halopseudomonas bauzanensis</name>
    <dbReference type="NCBI Taxonomy" id="653930"/>
    <lineage>
        <taxon>Bacteria</taxon>
        <taxon>Pseudomonadati</taxon>
        <taxon>Pseudomonadota</taxon>
        <taxon>Gammaproteobacteria</taxon>
        <taxon>Pseudomonadales</taxon>
        <taxon>Pseudomonadaceae</taxon>
        <taxon>Halopseudomonas</taxon>
    </lineage>
</organism>
<evidence type="ECO:0000313" key="3">
    <source>
        <dbReference type="EMBL" id="TKA92535.1"/>
    </source>
</evidence>
<dbReference type="InterPro" id="IPR045748">
    <property type="entry name" value="DcaP"/>
</dbReference>
<evidence type="ECO:0000256" key="2">
    <source>
        <dbReference type="SAM" id="SignalP"/>
    </source>
</evidence>
<accession>A0A4U0YME9</accession>
<reference evidence="3 4" key="1">
    <citation type="submission" date="2019-04" db="EMBL/GenBank/DDBJ databases">
        <title>Crypto-aerobic microbial life in anoxic (sulfidic) marine sediments.</title>
        <authorList>
            <person name="Bhattacharya S."/>
            <person name="Roy C."/>
            <person name="Mondal N."/>
            <person name="Sarkar J."/>
            <person name="Mandal S."/>
            <person name="Rameez M.J."/>
            <person name="Ghosh W."/>
        </authorList>
    </citation>
    <scope>NUCLEOTIDE SEQUENCE [LARGE SCALE GENOMIC DNA]</scope>
    <source>
        <strain evidence="3 4">SBBB</strain>
    </source>
</reference>
<evidence type="ECO:0000256" key="1">
    <source>
        <dbReference type="SAM" id="Coils"/>
    </source>
</evidence>
<dbReference type="Proteomes" id="UP000305198">
    <property type="component" value="Unassembled WGS sequence"/>
</dbReference>
<name>A0A4U0YME9_9GAMM</name>
<protein>
    <recommendedName>
        <fullName evidence="5">Porin</fullName>
    </recommendedName>
</protein>
<sequence length="465" mass="51243">MIRPTVFFRKRPLATTIACLGLPIMLMGAGSAAAQNGEIEALRQQLRALEQKLDEATARIEAEAAAARNDAQEVRSELASQQKNNMETREAIAKSDLIVRDGKGIKIGDTTVTVSGFIKADAVYASGGDGSKNNRTLGQAANFAEFARSDNADRWRLGSSIRESRLGLRTVTPDVNGRDLTTYFEFDFHGSEDGANEFVSNSYNPRVRLAYASWGDWTVGQDVTTFSEVAAIPEILNQGKMAAFIYARQPLLRYSMNAPGGRLFAALENPEDGDHDQAFPDAVLRYQVRNDYGTYALAVMARTLEKGSTGDRSLQGATSLSARIPTIGKDNLRLQYSYGALGRYAGLRTFQDILNTDGTDVNGDTVYGDLKPAVSYGATAAYQRHWSPKWRSNLSLSQVEMVTDTDPQELGRYFDRFSSAHLNLLYAATDRITLGLEYAYWDFAAIEQSTSYQYEQVMASAKVDF</sequence>
<dbReference type="RefSeq" id="WP_136869347.1">
    <property type="nucleotide sequence ID" value="NZ_SWAV01000002.1"/>
</dbReference>
<dbReference type="Pfam" id="PF19577">
    <property type="entry name" value="DcaP"/>
    <property type="match status" value="1"/>
</dbReference>
<feature type="signal peptide" evidence="2">
    <location>
        <begin position="1"/>
        <end position="34"/>
    </location>
</feature>
<feature type="chain" id="PRO_5020908056" description="Porin" evidence="2">
    <location>
        <begin position="35"/>
        <end position="465"/>
    </location>
</feature>
<proteinExistence type="predicted"/>